<evidence type="ECO:0000313" key="1">
    <source>
        <dbReference type="EMBL" id="DAF44416.1"/>
    </source>
</evidence>
<sequence length="69" mass="7244">MPFTFIALHVSENAVAGKAYQSYVPSCSLDSTHDPAFKAPVPTASNLGTRPSLVLVASPYVVFTQGTST</sequence>
<accession>A0A8S5S0H4</accession>
<protein>
    <submittedName>
        <fullName evidence="1">Uncharacterized protein</fullName>
    </submittedName>
</protein>
<reference evidence="1" key="1">
    <citation type="journal article" date="2021" name="Proc. Natl. Acad. Sci. U.S.A.">
        <title>A Catalog of Tens of Thousands of Viruses from Human Metagenomes Reveals Hidden Associations with Chronic Diseases.</title>
        <authorList>
            <person name="Tisza M.J."/>
            <person name="Buck C.B."/>
        </authorList>
    </citation>
    <scope>NUCLEOTIDE SEQUENCE</scope>
    <source>
        <strain evidence="1">Ct8Lf7</strain>
    </source>
</reference>
<dbReference type="EMBL" id="BK032511">
    <property type="protein sequence ID" value="DAF44416.1"/>
    <property type="molecule type" value="Genomic_DNA"/>
</dbReference>
<name>A0A8S5S0H4_9CAUD</name>
<proteinExistence type="predicted"/>
<organism evidence="1">
    <name type="scientific">Podoviridae sp. ct8Lf7</name>
    <dbReference type="NCBI Taxonomy" id="2827723"/>
    <lineage>
        <taxon>Viruses</taxon>
        <taxon>Duplodnaviria</taxon>
        <taxon>Heunggongvirae</taxon>
        <taxon>Uroviricota</taxon>
        <taxon>Caudoviricetes</taxon>
    </lineage>
</organism>